<dbReference type="STRING" id="412419.BDU_239"/>
<dbReference type="EC" id="2.7.1.74" evidence="5"/>
<feature type="binding site" evidence="2">
    <location>
        <position position="49"/>
    </location>
    <ligand>
        <name>substrate</name>
    </ligand>
</feature>
<reference evidence="5 6" key="1">
    <citation type="journal article" date="2008" name="PLoS Genet.">
        <title>The genome of Borrelia recurrentis, the agent of deadly louse-borne relapsing fever, is a degraded subset of tick-borne Borrelia duttonii.</title>
        <authorList>
            <person name="Lescot M."/>
            <person name="Audic S."/>
            <person name="Robert C."/>
            <person name="Nguyen T.T."/>
            <person name="Blanc G."/>
            <person name="Cutler S.J."/>
            <person name="Wincker P."/>
            <person name="Couloux A."/>
            <person name="Claverie J.-M."/>
            <person name="Raoult D."/>
            <person name="Drancourt M."/>
        </authorList>
    </citation>
    <scope>NUCLEOTIDE SEQUENCE [LARGE SCALE GENOMIC DNA]</scope>
    <source>
        <strain evidence="5 6">Ly</strain>
    </source>
</reference>
<dbReference type="OrthoDB" id="9776634at2"/>
<feature type="binding site" evidence="2">
    <location>
        <position position="60"/>
    </location>
    <ligand>
        <name>substrate</name>
    </ligand>
</feature>
<evidence type="ECO:0000256" key="2">
    <source>
        <dbReference type="PIRSR" id="PIRSR000705-2"/>
    </source>
</evidence>
<feature type="binding site" evidence="2">
    <location>
        <position position="150"/>
    </location>
    <ligand>
        <name>substrate</name>
    </ligand>
</feature>
<dbReference type="PANTHER" id="PTHR10513:SF35">
    <property type="entry name" value="DEOXYADENOSINE KINASE"/>
    <property type="match status" value="1"/>
</dbReference>
<sequence length="206" mass="24307">MEAGLVIVIEGLIGVGKTTLGHILSLDLEIPFYRELDNEFTLSMLNEFYKDKFRWAFPMQISFLNERFKLIKSVFKSKGKGILDRSIYSDCVFASFLNDNGYISDNEYKIYLDLLDNMLEHSKKPELMIYLDCSIAEAENRIKKRNRSCETDISKDYLEKLNKKYLTWYDSYNLSPKLMFNYDKINVFDDREKSNLITFIKDKLVI</sequence>
<proteinExistence type="predicted"/>
<keyword evidence="3" id="KW-0067">ATP-binding</keyword>
<evidence type="ECO:0000259" key="4">
    <source>
        <dbReference type="Pfam" id="PF01712"/>
    </source>
</evidence>
<evidence type="ECO:0000313" key="6">
    <source>
        <dbReference type="Proteomes" id="UP000000611"/>
    </source>
</evidence>
<dbReference type="Gene3D" id="3.40.50.300">
    <property type="entry name" value="P-loop containing nucleotide triphosphate hydrolases"/>
    <property type="match status" value="1"/>
</dbReference>
<organism evidence="5 6">
    <name type="scientific">Borrelia duttonii (strain Ly)</name>
    <dbReference type="NCBI Taxonomy" id="412419"/>
    <lineage>
        <taxon>Bacteria</taxon>
        <taxon>Pseudomonadati</taxon>
        <taxon>Spirochaetota</taxon>
        <taxon>Spirochaetia</taxon>
        <taxon>Spirochaetales</taxon>
        <taxon>Borreliaceae</taxon>
        <taxon>Borrelia</taxon>
    </lineage>
</organism>
<gene>
    <name evidence="5" type="primary">dck</name>
    <name evidence="5" type="ordered locus">BDU_239</name>
</gene>
<keyword evidence="5" id="KW-0808">Transferase</keyword>
<feature type="active site" description="Proton acceptor" evidence="1">
    <location>
        <position position="84"/>
    </location>
</feature>
<evidence type="ECO:0000256" key="3">
    <source>
        <dbReference type="PIRSR" id="PIRSR000705-3"/>
    </source>
</evidence>
<dbReference type="AlphaFoldDB" id="B5RL63"/>
<dbReference type="InterPro" id="IPR050566">
    <property type="entry name" value="Deoxyribonucleoside_kinase"/>
</dbReference>
<dbReference type="InterPro" id="IPR002624">
    <property type="entry name" value="DCK/DGK"/>
</dbReference>
<dbReference type="SUPFAM" id="SSF52540">
    <property type="entry name" value="P-loop containing nucleoside triphosphate hydrolases"/>
    <property type="match status" value="1"/>
</dbReference>
<dbReference type="Pfam" id="PF01712">
    <property type="entry name" value="dNK"/>
    <property type="match status" value="1"/>
</dbReference>
<keyword evidence="6" id="KW-1185">Reference proteome</keyword>
<keyword evidence="3" id="KW-0547">Nucleotide-binding</keyword>
<accession>B5RL63</accession>
<dbReference type="KEGG" id="bdu:BDU_239"/>
<dbReference type="EMBL" id="CP000976">
    <property type="protein sequence ID" value="ACH93192.1"/>
    <property type="molecule type" value="Genomic_DNA"/>
</dbReference>
<dbReference type="PIRSF" id="PIRSF000705">
    <property type="entry name" value="DNK"/>
    <property type="match status" value="1"/>
</dbReference>
<feature type="binding site" evidence="2">
    <location>
        <position position="85"/>
    </location>
    <ligand>
        <name>substrate</name>
    </ligand>
</feature>
<dbReference type="GO" id="GO:0004137">
    <property type="term" value="F:deoxycytidine kinase activity"/>
    <property type="evidence" value="ECO:0007669"/>
    <property type="project" value="UniProtKB-EC"/>
</dbReference>
<dbReference type="eggNOG" id="COG1428">
    <property type="taxonomic scope" value="Bacteria"/>
</dbReference>
<feature type="domain" description="Deoxynucleoside kinase" evidence="4">
    <location>
        <begin position="7"/>
        <end position="201"/>
    </location>
</feature>
<dbReference type="PANTHER" id="PTHR10513">
    <property type="entry name" value="DEOXYNUCLEOSIDE KINASE"/>
    <property type="match status" value="1"/>
</dbReference>
<evidence type="ECO:0000256" key="1">
    <source>
        <dbReference type="PIRSR" id="PIRSR000705-1"/>
    </source>
</evidence>
<dbReference type="GO" id="GO:0005737">
    <property type="term" value="C:cytoplasm"/>
    <property type="evidence" value="ECO:0007669"/>
    <property type="project" value="TreeGrafter"/>
</dbReference>
<dbReference type="InterPro" id="IPR027417">
    <property type="entry name" value="P-loop_NTPase"/>
</dbReference>
<evidence type="ECO:0000313" key="5">
    <source>
        <dbReference type="EMBL" id="ACH93192.1"/>
    </source>
</evidence>
<dbReference type="InterPro" id="IPR031314">
    <property type="entry name" value="DNK_dom"/>
</dbReference>
<dbReference type="HOGENOM" id="CLU_030466_2_1_12"/>
<dbReference type="GO" id="GO:0005524">
    <property type="term" value="F:ATP binding"/>
    <property type="evidence" value="ECO:0007669"/>
    <property type="project" value="UniProtKB-KW"/>
</dbReference>
<feature type="binding site" evidence="3">
    <location>
        <begin position="141"/>
        <end position="145"/>
    </location>
    <ligand>
        <name>ATP</name>
        <dbReference type="ChEBI" id="CHEBI:30616"/>
    </ligand>
</feature>
<dbReference type="Proteomes" id="UP000000611">
    <property type="component" value="Chromosome"/>
</dbReference>
<name>B5RL63_BORDL</name>
<dbReference type="CDD" id="cd01673">
    <property type="entry name" value="dNK"/>
    <property type="match status" value="1"/>
</dbReference>
<feature type="binding site" evidence="2">
    <location>
        <position position="90"/>
    </location>
    <ligand>
        <name>substrate</name>
    </ligand>
</feature>
<keyword evidence="5" id="KW-0418">Kinase</keyword>
<protein>
    <submittedName>
        <fullName evidence="5">Deoxyguanosine/deoxyadenosine kinase(I) subunit 2</fullName>
        <ecNumber evidence="5">2.7.1.74</ecNumber>
    </submittedName>
</protein>
<feature type="binding site" evidence="3">
    <location>
        <begin position="11"/>
        <end position="19"/>
    </location>
    <ligand>
        <name>ATP</name>
        <dbReference type="ChEBI" id="CHEBI:30616"/>
    </ligand>
</feature>
<feature type="binding site" evidence="2">
    <location>
        <position position="35"/>
    </location>
    <ligand>
        <name>substrate</name>
    </ligand>
</feature>